<evidence type="ECO:0000313" key="1">
    <source>
        <dbReference type="EMBL" id="AKJ02469.1"/>
    </source>
</evidence>
<evidence type="ECO:0000313" key="3">
    <source>
        <dbReference type="Proteomes" id="UP000035579"/>
    </source>
</evidence>
<keyword evidence="4" id="KW-1185">Reference proteome</keyword>
<accession>A0AAC8Q7X9</accession>
<dbReference type="AlphaFoldDB" id="A0AAC8Q7X9"/>
<dbReference type="Proteomes" id="UP000256345">
    <property type="component" value="Unassembled WGS sequence"/>
</dbReference>
<dbReference type="RefSeq" id="WP_047856778.1">
    <property type="nucleotide sequence ID" value="NZ_CP011509.1"/>
</dbReference>
<dbReference type="EMBL" id="QUMU01000008">
    <property type="protein sequence ID" value="REG28608.1"/>
    <property type="molecule type" value="Genomic_DNA"/>
</dbReference>
<dbReference type="Proteomes" id="UP000035579">
    <property type="component" value="Chromosome"/>
</dbReference>
<organism evidence="1 3">
    <name type="scientific">Archangium gephyra</name>
    <dbReference type="NCBI Taxonomy" id="48"/>
    <lineage>
        <taxon>Bacteria</taxon>
        <taxon>Pseudomonadati</taxon>
        <taxon>Myxococcota</taxon>
        <taxon>Myxococcia</taxon>
        <taxon>Myxococcales</taxon>
        <taxon>Cystobacterineae</taxon>
        <taxon>Archangiaceae</taxon>
        <taxon>Archangium</taxon>
    </lineage>
</organism>
<proteinExistence type="predicted"/>
<name>A0AAC8Q7X9_9BACT</name>
<protein>
    <submittedName>
        <fullName evidence="1">Lipoprotein</fullName>
    </submittedName>
</protein>
<evidence type="ECO:0000313" key="2">
    <source>
        <dbReference type="EMBL" id="REG28608.1"/>
    </source>
</evidence>
<gene>
    <name evidence="1" type="ORF">AA314_04095</name>
    <name evidence="2" type="ORF">ATI61_108141</name>
</gene>
<sequence>MSPRPSLLLLLGPLLAAGCGAEPPSSGNSLALELSISRAVADELGAFQVVVLPEGKSRRCGDLQRSCLHQQVEPEEALVLQGPDGTKARALRFTAGLQSGAQELAVDIPVGRDYVVVIEALSRSTPPRFLGSSCNYLESVSAARNEPLIAAAITLTPVECDPTFAP</sequence>
<dbReference type="KEGG" id="age:AA314_04095"/>
<reference evidence="2 4" key="2">
    <citation type="submission" date="2018-08" db="EMBL/GenBank/DDBJ databases">
        <title>Genomic Encyclopedia of Archaeal and Bacterial Type Strains, Phase II (KMG-II): from individual species to whole genera.</title>
        <authorList>
            <person name="Goeker M."/>
        </authorList>
    </citation>
    <scope>NUCLEOTIDE SEQUENCE [LARGE SCALE GENOMIC DNA]</scope>
    <source>
        <strain evidence="2 4">DSM 2261</strain>
    </source>
</reference>
<reference evidence="1 3" key="1">
    <citation type="submission" date="2015-05" db="EMBL/GenBank/DDBJ databases">
        <title>Genome assembly of Archangium gephyra DSM 2261.</title>
        <authorList>
            <person name="Sharma G."/>
            <person name="Subramanian S."/>
        </authorList>
    </citation>
    <scope>NUCLEOTIDE SEQUENCE [LARGE SCALE GENOMIC DNA]</scope>
    <source>
        <strain evidence="1 3">DSM 2261</strain>
    </source>
</reference>
<dbReference type="PROSITE" id="PS51257">
    <property type="entry name" value="PROKAR_LIPOPROTEIN"/>
    <property type="match status" value="1"/>
</dbReference>
<keyword evidence="1" id="KW-0449">Lipoprotein</keyword>
<evidence type="ECO:0000313" key="4">
    <source>
        <dbReference type="Proteomes" id="UP000256345"/>
    </source>
</evidence>
<dbReference type="EMBL" id="CP011509">
    <property type="protein sequence ID" value="AKJ02469.1"/>
    <property type="molecule type" value="Genomic_DNA"/>
</dbReference>